<keyword evidence="2" id="KW-1185">Reference proteome</keyword>
<evidence type="ECO:0000313" key="1">
    <source>
        <dbReference type="EMBL" id="VBA45787.1"/>
    </source>
</evidence>
<dbReference type="AlphaFoldDB" id="A0A498QKQ6"/>
<protein>
    <submittedName>
        <fullName evidence="1">Uncharacterized protein</fullName>
    </submittedName>
</protein>
<dbReference type="EMBL" id="UPHQ01000306">
    <property type="protein sequence ID" value="VBA45787.1"/>
    <property type="molecule type" value="Genomic_DNA"/>
</dbReference>
<reference evidence="1 2" key="1">
    <citation type="submission" date="2018-09" db="EMBL/GenBank/DDBJ databases">
        <authorList>
            <person name="Tagini F."/>
        </authorList>
    </citation>
    <scope>NUCLEOTIDE SEQUENCE [LARGE SCALE GENOMIC DNA]</scope>
    <source>
        <strain evidence="1 2">MK13</strain>
    </source>
</reference>
<gene>
    <name evidence="1" type="ORF">LAUMK13_05528</name>
</gene>
<proteinExistence type="predicted"/>
<organism evidence="1 2">
    <name type="scientific">Mycobacterium innocens</name>
    <dbReference type="NCBI Taxonomy" id="2341083"/>
    <lineage>
        <taxon>Bacteria</taxon>
        <taxon>Bacillati</taxon>
        <taxon>Actinomycetota</taxon>
        <taxon>Actinomycetes</taxon>
        <taxon>Mycobacteriales</taxon>
        <taxon>Mycobacteriaceae</taxon>
        <taxon>Mycobacterium</taxon>
    </lineage>
</organism>
<dbReference type="Proteomes" id="UP000267289">
    <property type="component" value="Unassembled WGS sequence"/>
</dbReference>
<evidence type="ECO:0000313" key="2">
    <source>
        <dbReference type="Proteomes" id="UP000267289"/>
    </source>
</evidence>
<accession>A0A498QKQ6</accession>
<sequence length="36" mass="4251">MIRSPDQPLPRLHLRRQRDAAVPELTRVTYPLRGKI</sequence>
<name>A0A498QKQ6_9MYCO</name>